<dbReference type="Pfam" id="PF17906">
    <property type="entry name" value="HTH_48"/>
    <property type="match status" value="1"/>
</dbReference>
<dbReference type="InterPro" id="IPR041426">
    <property type="entry name" value="Mos1_HTH"/>
</dbReference>
<sequence>MPIEVFIRLYTPYFTPENVEYLFWLLPHRRITEEAKRHNGTTYGCSAVTYQKGDGYSDMNLICLYRINLSRECQREHLRHFLHFYSRGGKGAADAFQDICETYGVDVILQKSCENWFTKFCSRNFSLKEEQRSGQPVGTDEGHLMGLIEADRHTTVRVLAEKTHYLLEQFTIMSRDLRPDSSTIPPVSSYRGFTVSAYAVNT</sequence>
<dbReference type="GO" id="GO:0042800">
    <property type="term" value="F:histone H3K4 methyltransferase activity"/>
    <property type="evidence" value="ECO:0007669"/>
    <property type="project" value="TreeGrafter"/>
</dbReference>
<dbReference type="AlphaFoldDB" id="A0A183F7V6"/>
<keyword evidence="3" id="KW-1185">Reference proteome</keyword>
<dbReference type="GO" id="GO:0015074">
    <property type="term" value="P:DNA integration"/>
    <property type="evidence" value="ECO:0007669"/>
    <property type="project" value="TreeGrafter"/>
</dbReference>
<dbReference type="GO" id="GO:0044547">
    <property type="term" value="F:DNA topoisomerase binding"/>
    <property type="evidence" value="ECO:0007669"/>
    <property type="project" value="TreeGrafter"/>
</dbReference>
<dbReference type="GO" id="GO:0006303">
    <property type="term" value="P:double-strand break repair via nonhomologous end joining"/>
    <property type="evidence" value="ECO:0007669"/>
    <property type="project" value="TreeGrafter"/>
</dbReference>
<feature type="domain" description="Mos1 transposase HTH" evidence="1">
    <location>
        <begin position="75"/>
        <end position="121"/>
    </location>
</feature>
<reference evidence="2 3" key="1">
    <citation type="submission" date="2018-11" db="EMBL/GenBank/DDBJ databases">
        <authorList>
            <consortium name="Pathogen Informatics"/>
        </authorList>
    </citation>
    <scope>NUCLEOTIDE SEQUENCE [LARGE SCALE GENOMIC DNA]</scope>
</reference>
<dbReference type="GO" id="GO:0003690">
    <property type="term" value="F:double-stranded DNA binding"/>
    <property type="evidence" value="ECO:0007669"/>
    <property type="project" value="TreeGrafter"/>
</dbReference>
<dbReference type="GO" id="GO:0035861">
    <property type="term" value="C:site of double-strand break"/>
    <property type="evidence" value="ECO:0007669"/>
    <property type="project" value="TreeGrafter"/>
</dbReference>
<name>A0A183F7V6_HELPZ</name>
<evidence type="ECO:0000313" key="3">
    <source>
        <dbReference type="Proteomes" id="UP000050761"/>
    </source>
</evidence>
<dbReference type="Gene3D" id="1.10.10.1450">
    <property type="match status" value="1"/>
</dbReference>
<dbReference type="GO" id="GO:0000793">
    <property type="term" value="C:condensed chromosome"/>
    <property type="evidence" value="ECO:0007669"/>
    <property type="project" value="TreeGrafter"/>
</dbReference>
<dbReference type="Proteomes" id="UP000050761">
    <property type="component" value="Unassembled WGS sequence"/>
</dbReference>
<dbReference type="PANTHER" id="PTHR46060">
    <property type="entry name" value="MARINER MOS1 TRANSPOSASE-LIKE PROTEIN"/>
    <property type="match status" value="1"/>
</dbReference>
<evidence type="ECO:0000313" key="2">
    <source>
        <dbReference type="EMBL" id="VDO23931.1"/>
    </source>
</evidence>
<evidence type="ECO:0000259" key="1">
    <source>
        <dbReference type="Pfam" id="PF17906"/>
    </source>
</evidence>
<dbReference type="GO" id="GO:0031297">
    <property type="term" value="P:replication fork processing"/>
    <property type="evidence" value="ECO:0007669"/>
    <property type="project" value="TreeGrafter"/>
</dbReference>
<accession>A0A3P7TQW6</accession>
<accession>A0A183F7V6</accession>
<reference evidence="4" key="2">
    <citation type="submission" date="2019-09" db="UniProtKB">
        <authorList>
            <consortium name="WormBaseParasite"/>
        </authorList>
    </citation>
    <scope>IDENTIFICATION</scope>
</reference>
<gene>
    <name evidence="2" type="ORF">HPBE_LOCUS2249</name>
</gene>
<dbReference type="GO" id="GO:0000729">
    <property type="term" value="P:DNA double-strand break processing"/>
    <property type="evidence" value="ECO:0007669"/>
    <property type="project" value="TreeGrafter"/>
</dbReference>
<protein>
    <submittedName>
        <fullName evidence="4">HTH_48 domain-containing protein</fullName>
    </submittedName>
</protein>
<dbReference type="InterPro" id="IPR052709">
    <property type="entry name" value="Transposase-MT_Hybrid"/>
</dbReference>
<organism evidence="3 4">
    <name type="scientific">Heligmosomoides polygyrus</name>
    <name type="common">Parasitic roundworm</name>
    <dbReference type="NCBI Taxonomy" id="6339"/>
    <lineage>
        <taxon>Eukaryota</taxon>
        <taxon>Metazoa</taxon>
        <taxon>Ecdysozoa</taxon>
        <taxon>Nematoda</taxon>
        <taxon>Chromadorea</taxon>
        <taxon>Rhabditida</taxon>
        <taxon>Rhabditina</taxon>
        <taxon>Rhabditomorpha</taxon>
        <taxon>Strongyloidea</taxon>
        <taxon>Heligmosomidae</taxon>
        <taxon>Heligmosomoides</taxon>
    </lineage>
</organism>
<dbReference type="GO" id="GO:0044774">
    <property type="term" value="P:mitotic DNA integrity checkpoint signaling"/>
    <property type="evidence" value="ECO:0007669"/>
    <property type="project" value="TreeGrafter"/>
</dbReference>
<dbReference type="PANTHER" id="PTHR46060:SF2">
    <property type="entry name" value="HISTONE-LYSINE N-METHYLTRANSFERASE SETMAR"/>
    <property type="match status" value="1"/>
</dbReference>
<evidence type="ECO:0000313" key="4">
    <source>
        <dbReference type="WBParaSite" id="HPBE_0000224801-mRNA-1"/>
    </source>
</evidence>
<dbReference type="GO" id="GO:0003697">
    <property type="term" value="F:single-stranded DNA binding"/>
    <property type="evidence" value="ECO:0007669"/>
    <property type="project" value="TreeGrafter"/>
</dbReference>
<dbReference type="EMBL" id="UZAH01003154">
    <property type="protein sequence ID" value="VDO23931.1"/>
    <property type="molecule type" value="Genomic_DNA"/>
</dbReference>
<dbReference type="OrthoDB" id="10032414at2759"/>
<proteinExistence type="predicted"/>
<dbReference type="GO" id="GO:0000014">
    <property type="term" value="F:single-stranded DNA endodeoxyribonuclease activity"/>
    <property type="evidence" value="ECO:0007669"/>
    <property type="project" value="TreeGrafter"/>
</dbReference>
<dbReference type="WBParaSite" id="HPBE_0000224801-mRNA-1">
    <property type="protein sequence ID" value="HPBE_0000224801-mRNA-1"/>
    <property type="gene ID" value="HPBE_0000224801"/>
</dbReference>
<dbReference type="GO" id="GO:0005634">
    <property type="term" value="C:nucleus"/>
    <property type="evidence" value="ECO:0007669"/>
    <property type="project" value="TreeGrafter"/>
</dbReference>
<dbReference type="GO" id="GO:0046975">
    <property type="term" value="F:histone H3K36 methyltransferase activity"/>
    <property type="evidence" value="ECO:0007669"/>
    <property type="project" value="TreeGrafter"/>
</dbReference>